<proteinExistence type="predicted"/>
<dbReference type="AlphaFoldDB" id="A0A419F794"/>
<feature type="domain" description="Polymerase beta nucleotidyltransferase" evidence="1">
    <location>
        <begin position="16"/>
        <end position="108"/>
    </location>
</feature>
<dbReference type="GO" id="GO:0016740">
    <property type="term" value="F:transferase activity"/>
    <property type="evidence" value="ECO:0007669"/>
    <property type="project" value="UniProtKB-KW"/>
</dbReference>
<dbReference type="InterPro" id="IPR041633">
    <property type="entry name" value="Polbeta"/>
</dbReference>
<sequence>MTGSEKARERILEMAEKIARQYQPKKIILFGSYAHGEPGEDSDVDFLIIKNTDKRPIDRWVEVKRLLRTISGTLPVSPLVYTEQEIDERIAIKDFFLQEVFETGEVLYG</sequence>
<reference evidence="2 3" key="1">
    <citation type="journal article" date="2017" name="ISME J.">
        <title>Energy and carbon metabolisms in a deep terrestrial subsurface fluid microbial community.</title>
        <authorList>
            <person name="Momper L."/>
            <person name="Jungbluth S.P."/>
            <person name="Lee M.D."/>
            <person name="Amend J.P."/>
        </authorList>
    </citation>
    <scope>NUCLEOTIDE SEQUENCE [LARGE SCALE GENOMIC DNA]</scope>
    <source>
        <strain evidence="2">SURF_17</strain>
    </source>
</reference>
<dbReference type="Pfam" id="PF18765">
    <property type="entry name" value="Polbeta"/>
    <property type="match status" value="1"/>
</dbReference>
<accession>A0A419F794</accession>
<dbReference type="EMBL" id="QZKI01000017">
    <property type="protein sequence ID" value="RJP74280.1"/>
    <property type="molecule type" value="Genomic_DNA"/>
</dbReference>
<dbReference type="Proteomes" id="UP000285961">
    <property type="component" value="Unassembled WGS sequence"/>
</dbReference>
<organism evidence="2 3">
    <name type="scientific">Candidatus Abyssobacteria bacterium SURF_17</name>
    <dbReference type="NCBI Taxonomy" id="2093361"/>
    <lineage>
        <taxon>Bacteria</taxon>
        <taxon>Pseudomonadati</taxon>
        <taxon>Candidatus Hydrogenedentota</taxon>
        <taxon>Candidatus Abyssobacteria</taxon>
    </lineage>
</organism>
<dbReference type="Gene3D" id="3.30.460.10">
    <property type="entry name" value="Beta Polymerase, domain 2"/>
    <property type="match status" value="1"/>
</dbReference>
<evidence type="ECO:0000313" key="2">
    <source>
        <dbReference type="EMBL" id="RJP74280.1"/>
    </source>
</evidence>
<protein>
    <submittedName>
        <fullName evidence="2">Nucleotidyltransferase domain-containing protein</fullName>
    </submittedName>
</protein>
<dbReference type="InterPro" id="IPR043519">
    <property type="entry name" value="NT_sf"/>
</dbReference>
<dbReference type="SUPFAM" id="SSF81301">
    <property type="entry name" value="Nucleotidyltransferase"/>
    <property type="match status" value="1"/>
</dbReference>
<evidence type="ECO:0000259" key="1">
    <source>
        <dbReference type="Pfam" id="PF18765"/>
    </source>
</evidence>
<dbReference type="CDD" id="cd05403">
    <property type="entry name" value="NT_KNTase_like"/>
    <property type="match status" value="1"/>
</dbReference>
<name>A0A419F794_9BACT</name>
<dbReference type="PANTHER" id="PTHR33933">
    <property type="entry name" value="NUCLEOTIDYLTRANSFERASE"/>
    <property type="match status" value="1"/>
</dbReference>
<evidence type="ECO:0000313" key="3">
    <source>
        <dbReference type="Proteomes" id="UP000285961"/>
    </source>
</evidence>
<dbReference type="InterPro" id="IPR052548">
    <property type="entry name" value="Type_VII_TA_antitoxin"/>
</dbReference>
<dbReference type="PANTHER" id="PTHR33933:SF3">
    <property type="entry name" value="PROTEIN ADENYLYLTRANSFERASE MJ0604-RELATED"/>
    <property type="match status" value="1"/>
</dbReference>
<keyword evidence="2" id="KW-0808">Transferase</keyword>
<gene>
    <name evidence="2" type="ORF">C4532_02880</name>
</gene>
<comment type="caution">
    <text evidence="2">The sequence shown here is derived from an EMBL/GenBank/DDBJ whole genome shotgun (WGS) entry which is preliminary data.</text>
</comment>